<evidence type="ECO:0000313" key="9">
    <source>
        <dbReference type="EMBL" id="MFC4134394.1"/>
    </source>
</evidence>
<evidence type="ECO:0000256" key="1">
    <source>
        <dbReference type="ARBA" id="ARBA00022679"/>
    </source>
</evidence>
<accession>A0ABV8LVR1</accession>
<dbReference type="Pfam" id="PF08335">
    <property type="entry name" value="GlnD_UR_UTase"/>
    <property type="match status" value="2"/>
</dbReference>
<dbReference type="Proteomes" id="UP001595816">
    <property type="component" value="Unassembled WGS sequence"/>
</dbReference>
<dbReference type="NCBIfam" id="NF010707">
    <property type="entry name" value="PRK14109.1"/>
    <property type="match status" value="1"/>
</dbReference>
<evidence type="ECO:0000256" key="2">
    <source>
        <dbReference type="ARBA" id="ARBA00022695"/>
    </source>
</evidence>
<dbReference type="GO" id="GO:0008882">
    <property type="term" value="F:[glutamate-ammonia-ligase] adenylyltransferase activity"/>
    <property type="evidence" value="ECO:0007669"/>
    <property type="project" value="UniProtKB-EC"/>
</dbReference>
<keyword evidence="10" id="KW-1185">Reference proteome</keyword>
<evidence type="ECO:0000259" key="8">
    <source>
        <dbReference type="Pfam" id="PF08335"/>
    </source>
</evidence>
<feature type="domain" description="PII-uridylyltransferase/Glutamine-synthetase adenylyltransferase" evidence="8">
    <location>
        <begin position="842"/>
        <end position="965"/>
    </location>
</feature>
<dbReference type="InterPro" id="IPR043519">
    <property type="entry name" value="NT_sf"/>
</dbReference>
<dbReference type="GO" id="GO:0047388">
    <property type="term" value="F:[glutamine synthetase]-adenylyl-L-tyrosine phosphorylase activity"/>
    <property type="evidence" value="ECO:0007669"/>
    <property type="project" value="UniProtKB-EC"/>
</dbReference>
<name>A0ABV8LVR1_9ACTN</name>
<dbReference type="SUPFAM" id="SSF81301">
    <property type="entry name" value="Nucleotidyltransferase"/>
    <property type="match status" value="2"/>
</dbReference>
<gene>
    <name evidence="9" type="ORF">ACFOZ4_27600</name>
</gene>
<organism evidence="9 10">
    <name type="scientific">Hamadaea flava</name>
    <dbReference type="NCBI Taxonomy" id="1742688"/>
    <lineage>
        <taxon>Bacteria</taxon>
        <taxon>Bacillati</taxon>
        <taxon>Actinomycetota</taxon>
        <taxon>Actinomycetes</taxon>
        <taxon>Micromonosporales</taxon>
        <taxon>Micromonosporaceae</taxon>
        <taxon>Hamadaea</taxon>
    </lineage>
</organism>
<evidence type="ECO:0000256" key="4">
    <source>
        <dbReference type="ARBA" id="ARBA00022840"/>
    </source>
</evidence>
<evidence type="ECO:0000256" key="5">
    <source>
        <dbReference type="ARBA" id="ARBA00022842"/>
    </source>
</evidence>
<dbReference type="EC" id="2.7.7.42" evidence="9"/>
<proteinExistence type="predicted"/>
<evidence type="ECO:0000313" key="10">
    <source>
        <dbReference type="Proteomes" id="UP001595816"/>
    </source>
</evidence>
<dbReference type="RefSeq" id="WP_253761449.1">
    <property type="nucleotide sequence ID" value="NZ_JAMZDZ010000001.1"/>
</dbReference>
<dbReference type="EMBL" id="JBHSAY010000015">
    <property type="protein sequence ID" value="MFC4134394.1"/>
    <property type="molecule type" value="Genomic_DNA"/>
</dbReference>
<keyword evidence="3" id="KW-0547">Nucleotide-binding</keyword>
<protein>
    <submittedName>
        <fullName evidence="9">Bifunctional [glutamine synthetase] adenylyltransferase/[glutamine synthetase]-adenylyl-L-tyrosine phosphorylase</fullName>
        <ecNumber evidence="9">2.7.7.42</ecNumber>
        <ecNumber evidence="9">2.7.7.89</ecNumber>
    </submittedName>
</protein>
<feature type="domain" description="PII-uridylyltransferase/Glutamine-synthetase adenylyltransferase" evidence="8">
    <location>
        <begin position="314"/>
        <end position="464"/>
    </location>
</feature>
<keyword evidence="2 9" id="KW-0548">Nucleotidyltransferase</keyword>
<dbReference type="PANTHER" id="PTHR30621">
    <property type="entry name" value="GLUTAMINE SYNTHETASE ADENYLYLTRANSFERASE"/>
    <property type="match status" value="1"/>
</dbReference>
<evidence type="ECO:0000256" key="3">
    <source>
        <dbReference type="ARBA" id="ARBA00022741"/>
    </source>
</evidence>
<dbReference type="CDD" id="cd05401">
    <property type="entry name" value="NT_GlnE_GlnD_like"/>
    <property type="match status" value="2"/>
</dbReference>
<reference evidence="10" key="1">
    <citation type="journal article" date="2019" name="Int. J. Syst. Evol. Microbiol.">
        <title>The Global Catalogue of Microorganisms (GCM) 10K type strain sequencing project: providing services to taxonomists for standard genome sequencing and annotation.</title>
        <authorList>
            <consortium name="The Broad Institute Genomics Platform"/>
            <consortium name="The Broad Institute Genome Sequencing Center for Infectious Disease"/>
            <person name="Wu L."/>
            <person name="Ma J."/>
        </authorList>
    </citation>
    <scope>NUCLEOTIDE SEQUENCE [LARGE SCALE GENOMIC DNA]</scope>
    <source>
        <strain evidence="10">CGMCC 4.7289</strain>
    </source>
</reference>
<evidence type="ECO:0000256" key="6">
    <source>
        <dbReference type="ARBA" id="ARBA00023268"/>
    </source>
</evidence>
<feature type="domain" description="Glutamate-ammonia ligase adenylyltransferase repeated" evidence="7">
    <location>
        <begin position="130"/>
        <end position="289"/>
    </location>
</feature>
<keyword evidence="5" id="KW-0460">Magnesium</keyword>
<dbReference type="InterPro" id="IPR023057">
    <property type="entry name" value="GlnE"/>
</dbReference>
<dbReference type="SUPFAM" id="SSF81593">
    <property type="entry name" value="Nucleotidyltransferase substrate binding subunit/domain"/>
    <property type="match status" value="2"/>
</dbReference>
<keyword evidence="4" id="KW-0067">ATP-binding</keyword>
<dbReference type="PANTHER" id="PTHR30621:SF0">
    <property type="entry name" value="BIFUNCTIONAL GLUTAMINE SYNTHETASE ADENYLYLTRANSFERASE_ADENYLYL-REMOVING ENZYME"/>
    <property type="match status" value="1"/>
</dbReference>
<dbReference type="EC" id="2.7.7.89" evidence="9"/>
<sequence length="968" mass="105896">MAAGIGRLARYGFTAVPGRPDPVGLLGPRGMNLWVAEEQRPYDEEAALILDQLRRVADPNLALRQLARLHERDPAVVEAVGADHDLRDRLITVLGASEALGDHLAARPGEWRCLTDTMPARYEVHAGIADVAALRLAYRRGLLRVAAADLADHVDVEQTMAELTALADATLRVAYRLASARVAGNPRLAVIAMGKCGGTELNYVSDVDVIFVAAEDEDLPAATAIATRLMEICGQVAWPVDAALRPEGGRGPLVRTLASHLAYYQRWARTWEFQALLKARAVAGEVALGRSWLVALQPLIWHAAERPEAVEDVRKMRRRIVEQIPRSEIDREIKRGPGGLRDIEFAVQLLQLVHGRADETLRSPNTLTALRALVAGGYVGRHDGEALVLAYRFLREVEHRLQLQKLRRTHTVPAADGGAGSAALVWLAQSMGYAGSGTRTAEEMFRADWVAHAAEVRRLHAKLFFRPLLTAVAQVSADHLALRTAQARERLVVLGYADPAGALRHIEALSGGVSRTAAIQRTLLPVLLEELADAPDPDAGLLAYRQVSEKLGATPWYLRLLRDEGPVALRLARLLGTSRYAVDLLARDPEALRLMASDGELAPREGRALVEAMSSAAGRYRVPQEAIRAVRAVRRRELFRTACADLFLRPTELETGQALSDVTDATLAAALEVARAAAGAPEDFEFSIIGMGRLGGYEMSYPSDADVLFVYEPGSGMRDDEAQGTALAVAENLRTLLAAPAQDPPLGVDADLRPEGRQGPLVRSFTAYQRYYAKWSAIWEAQALLRARPVAGSEALAARFIELIEPIRYPEGGLTREQVVEIRRIKARVENERLPRAADPLTHTKLGRGGIADVEWTVQLWQLRHAYELEKLKTTRTLTALAAATEAGLASAADAEILRTAWSFAARVRNALTLVRGRAADQLPRHGPELEGIAQILGQDGEPTLVLEEYLRATRRARAVVERLFFTD</sequence>
<evidence type="ECO:0000259" key="7">
    <source>
        <dbReference type="Pfam" id="PF03710"/>
    </source>
</evidence>
<comment type="caution">
    <text evidence="9">The sequence shown here is derived from an EMBL/GenBank/DDBJ whole genome shotgun (WGS) entry which is preliminary data.</text>
</comment>
<feature type="domain" description="Glutamate-ammonia ligase adenylyltransferase repeated" evidence="7">
    <location>
        <begin position="570"/>
        <end position="800"/>
    </location>
</feature>
<dbReference type="InterPro" id="IPR005190">
    <property type="entry name" value="GlnE_rpt_dom"/>
</dbReference>
<dbReference type="Gene3D" id="3.30.460.10">
    <property type="entry name" value="Beta Polymerase, domain 2"/>
    <property type="match status" value="2"/>
</dbReference>
<dbReference type="Pfam" id="PF03710">
    <property type="entry name" value="GlnE"/>
    <property type="match status" value="2"/>
</dbReference>
<keyword evidence="6" id="KW-0511">Multifunctional enzyme</keyword>
<keyword evidence="1 9" id="KW-0808">Transferase</keyword>
<dbReference type="Gene3D" id="1.20.120.330">
    <property type="entry name" value="Nucleotidyltransferases domain 2"/>
    <property type="match status" value="2"/>
</dbReference>
<dbReference type="InterPro" id="IPR013546">
    <property type="entry name" value="PII_UdlTrfase/GS_AdlTrfase"/>
</dbReference>